<keyword evidence="2" id="KW-1133">Transmembrane helix</keyword>
<evidence type="ECO:0000256" key="2">
    <source>
        <dbReference type="SAM" id="Phobius"/>
    </source>
</evidence>
<dbReference type="Pfam" id="PF07714">
    <property type="entry name" value="PK_Tyr_Ser-Thr"/>
    <property type="match status" value="1"/>
</dbReference>
<proteinExistence type="predicted"/>
<gene>
    <name evidence="4" type="ORF">BLNAU_9331</name>
</gene>
<evidence type="ECO:0000259" key="3">
    <source>
        <dbReference type="PROSITE" id="PS50011"/>
    </source>
</evidence>
<dbReference type="SUPFAM" id="SSF56112">
    <property type="entry name" value="Protein kinase-like (PK-like)"/>
    <property type="match status" value="1"/>
</dbReference>
<dbReference type="EMBL" id="JARBJD010000064">
    <property type="protein sequence ID" value="KAK2955641.1"/>
    <property type="molecule type" value="Genomic_DNA"/>
</dbReference>
<dbReference type="Gene3D" id="1.10.510.10">
    <property type="entry name" value="Transferase(Phosphotransferase) domain 1"/>
    <property type="match status" value="1"/>
</dbReference>
<accession>A0ABQ9XVY2</accession>
<reference evidence="4 5" key="1">
    <citation type="journal article" date="2022" name="bioRxiv">
        <title>Genomics of Preaxostyla Flagellates Illuminates Evolutionary Transitions and the Path Towards Mitochondrial Loss.</title>
        <authorList>
            <person name="Novak L.V.F."/>
            <person name="Treitli S.C."/>
            <person name="Pyrih J."/>
            <person name="Halakuc P."/>
            <person name="Pipaliya S.V."/>
            <person name="Vacek V."/>
            <person name="Brzon O."/>
            <person name="Soukal P."/>
            <person name="Eme L."/>
            <person name="Dacks J.B."/>
            <person name="Karnkowska A."/>
            <person name="Elias M."/>
            <person name="Hampl V."/>
        </authorList>
    </citation>
    <scope>NUCLEOTIDE SEQUENCE [LARGE SCALE GENOMIC DNA]</scope>
    <source>
        <strain evidence="4">NAU3</strain>
        <tissue evidence="4">Gut</tissue>
    </source>
</reference>
<sequence length="475" mass="53084">MVTSKEAISRSPFFVPTLSSSSTSTLNAKKTGFELTMEGTTLIPCSLFLEVFEKKKDGSEGQKIQIALSEDSTESFNETLIEMSVPLSAMSKFEKNLEWCGRLVFGKNETTTSSFVIQKNSVERAAQAVRENMKWWIPLLVSLVCLLILVVIGIIICWRRRNQNNKKPENGTAMKAVDENEAAQMELEQKIEETIPENSFDHLIKTKQTLNPKEDDKKPTSVTDPMKDHQLIEVLGESGDVGVVDWTNADTLFDVLHRPEKKRVIEKKVLSRKITKGLIRVCGDFKTSEITTRFSPHWVLVNGNIVQLRLATIPEEPQEGEPTAQNESQQAKKEGGEQTDSFFEGRLSAVKSEAVEGQRWRAPEVCRSIGEKIDVESALVFSLGMVLWEVWTEEVPWKEMDEANAGRQNEAGLTPNMKLVLDAEIRELITKCLSLDPKDRPSLKAVFAGLGGTEAVVPEQPLHGTKQSDALDIHS</sequence>
<dbReference type="PANTHER" id="PTHR23257">
    <property type="entry name" value="SERINE-THREONINE PROTEIN KINASE"/>
    <property type="match status" value="1"/>
</dbReference>
<keyword evidence="2" id="KW-0472">Membrane</keyword>
<feature type="domain" description="Protein kinase" evidence="3">
    <location>
        <begin position="141"/>
        <end position="457"/>
    </location>
</feature>
<protein>
    <recommendedName>
        <fullName evidence="3">Protein kinase domain-containing protein</fullName>
    </recommendedName>
</protein>
<evidence type="ECO:0000313" key="4">
    <source>
        <dbReference type="EMBL" id="KAK2955641.1"/>
    </source>
</evidence>
<feature type="region of interest" description="Disordered" evidence="1">
    <location>
        <begin position="316"/>
        <end position="338"/>
    </location>
</feature>
<organism evidence="4 5">
    <name type="scientific">Blattamonas nauphoetae</name>
    <dbReference type="NCBI Taxonomy" id="2049346"/>
    <lineage>
        <taxon>Eukaryota</taxon>
        <taxon>Metamonada</taxon>
        <taxon>Preaxostyla</taxon>
        <taxon>Oxymonadida</taxon>
        <taxon>Blattamonas</taxon>
    </lineage>
</organism>
<dbReference type="PROSITE" id="PS50011">
    <property type="entry name" value="PROTEIN_KINASE_DOM"/>
    <property type="match status" value="1"/>
</dbReference>
<feature type="transmembrane region" description="Helical" evidence="2">
    <location>
        <begin position="135"/>
        <end position="158"/>
    </location>
</feature>
<name>A0ABQ9XVY2_9EUKA</name>
<dbReference type="InterPro" id="IPR011009">
    <property type="entry name" value="Kinase-like_dom_sf"/>
</dbReference>
<keyword evidence="2" id="KW-0812">Transmembrane</keyword>
<keyword evidence="5" id="KW-1185">Reference proteome</keyword>
<comment type="caution">
    <text evidence="4">The sequence shown here is derived from an EMBL/GenBank/DDBJ whole genome shotgun (WGS) entry which is preliminary data.</text>
</comment>
<dbReference type="InterPro" id="IPR000719">
    <property type="entry name" value="Prot_kinase_dom"/>
</dbReference>
<evidence type="ECO:0000256" key="1">
    <source>
        <dbReference type="SAM" id="MobiDB-lite"/>
    </source>
</evidence>
<dbReference type="InterPro" id="IPR001245">
    <property type="entry name" value="Ser-Thr/Tyr_kinase_cat_dom"/>
</dbReference>
<dbReference type="Proteomes" id="UP001281761">
    <property type="component" value="Unassembled WGS sequence"/>
</dbReference>
<dbReference type="InterPro" id="IPR050167">
    <property type="entry name" value="Ser_Thr_protein_kinase"/>
</dbReference>
<evidence type="ECO:0000313" key="5">
    <source>
        <dbReference type="Proteomes" id="UP001281761"/>
    </source>
</evidence>